<dbReference type="InterPro" id="IPR010522">
    <property type="entry name" value="RepC_bac"/>
</dbReference>
<name>A0ABR6THZ4_9PSED</name>
<protein>
    <submittedName>
        <fullName evidence="1">RepB family plasmid replication initiator protein</fullName>
    </submittedName>
</protein>
<dbReference type="RefSeq" id="WP_185711005.1">
    <property type="nucleotide sequence ID" value="NZ_JAAXCZ010000036.1"/>
</dbReference>
<reference evidence="1 2" key="1">
    <citation type="submission" date="2020-04" db="EMBL/GenBank/DDBJ databases">
        <title>Pseudomonas crami sp. nov., a novel proteolytic bacterial species isolated from cream.</title>
        <authorList>
            <person name="Hofmann K."/>
            <person name="Woller A."/>
            <person name="Huptas C."/>
            <person name="Wenning M."/>
            <person name="Scherer S."/>
            <person name="Doll E.V."/>
        </authorList>
    </citation>
    <scope>NUCLEOTIDE SEQUENCE [LARGE SCALE GENOMIC DNA]</scope>
    <source>
        <strain evidence="1 2">WS 5096</strain>
    </source>
</reference>
<dbReference type="EMBL" id="JAAXCZ010000036">
    <property type="protein sequence ID" value="MBC2385596.1"/>
    <property type="molecule type" value="Genomic_DNA"/>
</dbReference>
<organism evidence="1 2">
    <name type="scientific">Pseudomonas cremoris</name>
    <dbReference type="NCBI Taxonomy" id="2724178"/>
    <lineage>
        <taxon>Bacteria</taxon>
        <taxon>Pseudomonadati</taxon>
        <taxon>Pseudomonadota</taxon>
        <taxon>Gammaproteobacteria</taxon>
        <taxon>Pseudomonadales</taxon>
        <taxon>Pseudomonadaceae</taxon>
        <taxon>Pseudomonas</taxon>
    </lineage>
</organism>
<comment type="caution">
    <text evidence="1">The sequence shown here is derived from an EMBL/GenBank/DDBJ whole genome shotgun (WGS) entry which is preliminary data.</text>
</comment>
<dbReference type="Proteomes" id="UP000534677">
    <property type="component" value="Unassembled WGS sequence"/>
</dbReference>
<accession>A0ABR6THZ4</accession>
<evidence type="ECO:0000313" key="1">
    <source>
        <dbReference type="EMBL" id="MBC2385596.1"/>
    </source>
</evidence>
<dbReference type="Pfam" id="PF06504">
    <property type="entry name" value="RepC"/>
    <property type="match status" value="1"/>
</dbReference>
<proteinExistence type="predicted"/>
<keyword evidence="2" id="KW-1185">Reference proteome</keyword>
<evidence type="ECO:0000313" key="2">
    <source>
        <dbReference type="Proteomes" id="UP000534677"/>
    </source>
</evidence>
<sequence>MDTTNNTKVTFARTDRATATASLFRPITRGRRPTGLKVFADYDETKLTFTSYDWLDSRDQTILLALIGMAGIESVNISADSSGEIGKKLWAGLNPLNSALGDYGAVVETTMYKLLQASGMNDDTKTYTRVKEILDRLSQVNCKAQSDGWQWSMRFLSYAFHEDGTLAVALNARFAQALAQGSTYARINLEERRQLDGDIAQLVHSWLNATVRAGNTFKIGIDKLAVRVWGVESQNDATNRKRRTLVIAALEEIKSLKSWKVDISGRGVDAMATIKRPKMIGF</sequence>
<gene>
    <name evidence="1" type="ORF">HF209_32105</name>
</gene>